<comment type="caution">
    <text evidence="2">The sequence shown here is derived from an EMBL/GenBank/DDBJ whole genome shotgun (WGS) entry which is preliminary data.</text>
</comment>
<keyword evidence="3" id="KW-1185">Reference proteome</keyword>
<dbReference type="AlphaFoldDB" id="A0A8H5MB40"/>
<feature type="region of interest" description="Disordered" evidence="1">
    <location>
        <begin position="47"/>
        <end position="99"/>
    </location>
</feature>
<feature type="compositionally biased region" description="Low complexity" evidence="1">
    <location>
        <begin position="86"/>
        <end position="97"/>
    </location>
</feature>
<feature type="region of interest" description="Disordered" evidence="1">
    <location>
        <begin position="121"/>
        <end position="156"/>
    </location>
</feature>
<name>A0A8H5MB40_9AGAR</name>
<evidence type="ECO:0000313" key="2">
    <source>
        <dbReference type="EMBL" id="KAF5387965.1"/>
    </source>
</evidence>
<gene>
    <name evidence="2" type="ORF">D9615_000858</name>
</gene>
<feature type="compositionally biased region" description="Low complexity" evidence="1">
    <location>
        <begin position="137"/>
        <end position="147"/>
    </location>
</feature>
<evidence type="ECO:0000313" key="3">
    <source>
        <dbReference type="Proteomes" id="UP000565441"/>
    </source>
</evidence>
<protein>
    <submittedName>
        <fullName evidence="2">Uncharacterized protein</fullName>
    </submittedName>
</protein>
<reference evidence="2 3" key="1">
    <citation type="journal article" date="2020" name="ISME J.">
        <title>Uncovering the hidden diversity of litter-decomposition mechanisms in mushroom-forming fungi.</title>
        <authorList>
            <person name="Floudas D."/>
            <person name="Bentzer J."/>
            <person name="Ahren D."/>
            <person name="Johansson T."/>
            <person name="Persson P."/>
            <person name="Tunlid A."/>
        </authorList>
    </citation>
    <scope>NUCLEOTIDE SEQUENCE [LARGE SCALE GENOMIC DNA]</scope>
    <source>
        <strain evidence="2 3">CBS 661.87</strain>
    </source>
</reference>
<dbReference type="Proteomes" id="UP000565441">
    <property type="component" value="Unassembled WGS sequence"/>
</dbReference>
<dbReference type="EMBL" id="JAACJP010000001">
    <property type="protein sequence ID" value="KAF5387965.1"/>
    <property type="molecule type" value="Genomic_DNA"/>
</dbReference>
<organism evidence="2 3">
    <name type="scientific">Tricholomella constricta</name>
    <dbReference type="NCBI Taxonomy" id="117010"/>
    <lineage>
        <taxon>Eukaryota</taxon>
        <taxon>Fungi</taxon>
        <taxon>Dikarya</taxon>
        <taxon>Basidiomycota</taxon>
        <taxon>Agaricomycotina</taxon>
        <taxon>Agaricomycetes</taxon>
        <taxon>Agaricomycetidae</taxon>
        <taxon>Agaricales</taxon>
        <taxon>Tricholomatineae</taxon>
        <taxon>Lyophyllaceae</taxon>
        <taxon>Tricholomella</taxon>
    </lineage>
</organism>
<accession>A0A8H5MB40</accession>
<feature type="compositionally biased region" description="Low complexity" evidence="1">
    <location>
        <begin position="121"/>
        <end position="130"/>
    </location>
</feature>
<sequence length="212" mass="23234">MAYHESTAREFLNLFYWGRRWSKISRLNTELMKLRITLVTTSQEERARRGEQFLGPNVHVSQSAEEGTRSLGPSGVAAERVPEHPSPSLNSASNASSTPMRRSSFCICSLLQWLSTRCGRSSKPSSSDGSAQGEADSSVPDSLSRSSTLVEDPPPKAPCWRQVILGKWAHDTNGPVLEDLEAGSGPRTSFFFETPGACDEPTEMDISAFPLQ</sequence>
<proteinExistence type="predicted"/>
<evidence type="ECO:0000256" key="1">
    <source>
        <dbReference type="SAM" id="MobiDB-lite"/>
    </source>
</evidence>